<protein>
    <submittedName>
        <fullName evidence="11">Acyl-CoA--sterol O-acyltransferase 1</fullName>
    </submittedName>
</protein>
<dbReference type="InterPro" id="IPR017088">
    <property type="entry name" value="Wax_synthase_Magnoliopsida"/>
</dbReference>
<keyword evidence="8" id="KW-0012">Acyltransferase</keyword>
<evidence type="ECO:0000256" key="2">
    <source>
        <dbReference type="ARBA" id="ARBA00007282"/>
    </source>
</evidence>
<keyword evidence="12" id="KW-1185">Reference proteome</keyword>
<feature type="domain" description="Wax synthase" evidence="10">
    <location>
        <begin position="192"/>
        <end position="278"/>
    </location>
</feature>
<keyword evidence="3" id="KW-0808">Transferase</keyword>
<dbReference type="Pfam" id="PF13813">
    <property type="entry name" value="MBOAT_2"/>
    <property type="match status" value="1"/>
</dbReference>
<dbReference type="AlphaFoldDB" id="A0ABD1WIB1"/>
<evidence type="ECO:0000259" key="10">
    <source>
        <dbReference type="Pfam" id="PF13813"/>
    </source>
</evidence>
<accession>A0ABD1WIB1</accession>
<dbReference type="PIRSF" id="PIRSF037006">
    <property type="entry name" value="Wax_synthase"/>
    <property type="match status" value="1"/>
</dbReference>
<feature type="transmembrane region" description="Helical" evidence="9">
    <location>
        <begin position="50"/>
        <end position="83"/>
    </location>
</feature>
<dbReference type="PANTHER" id="PTHR31595:SF77">
    <property type="entry name" value="ACYL-COA--STEROL O-ACYLTRANSFERASE 1-LIKE"/>
    <property type="match status" value="1"/>
</dbReference>
<dbReference type="GO" id="GO:0016020">
    <property type="term" value="C:membrane"/>
    <property type="evidence" value="ECO:0007669"/>
    <property type="project" value="UniProtKB-SubCell"/>
</dbReference>
<evidence type="ECO:0000256" key="9">
    <source>
        <dbReference type="SAM" id="Phobius"/>
    </source>
</evidence>
<organism evidence="11 12">
    <name type="scientific">Forsythia ovata</name>
    <dbReference type="NCBI Taxonomy" id="205694"/>
    <lineage>
        <taxon>Eukaryota</taxon>
        <taxon>Viridiplantae</taxon>
        <taxon>Streptophyta</taxon>
        <taxon>Embryophyta</taxon>
        <taxon>Tracheophyta</taxon>
        <taxon>Spermatophyta</taxon>
        <taxon>Magnoliopsida</taxon>
        <taxon>eudicotyledons</taxon>
        <taxon>Gunneridae</taxon>
        <taxon>Pentapetalae</taxon>
        <taxon>asterids</taxon>
        <taxon>lamiids</taxon>
        <taxon>Lamiales</taxon>
        <taxon>Oleaceae</taxon>
        <taxon>Forsythieae</taxon>
        <taxon>Forsythia</taxon>
    </lineage>
</organism>
<gene>
    <name evidence="11" type="ORF">Fot_10720</name>
</gene>
<feature type="transmembrane region" description="Helical" evidence="9">
    <location>
        <begin position="155"/>
        <end position="178"/>
    </location>
</feature>
<evidence type="ECO:0000313" key="11">
    <source>
        <dbReference type="EMBL" id="KAL2549190.1"/>
    </source>
</evidence>
<dbReference type="PANTHER" id="PTHR31595">
    <property type="entry name" value="LONG-CHAIN-ALCOHOL O-FATTY-ACYLTRANSFERASE 3-RELATED"/>
    <property type="match status" value="1"/>
</dbReference>
<dbReference type="InterPro" id="IPR044851">
    <property type="entry name" value="Wax_synthase"/>
</dbReference>
<feature type="transmembrane region" description="Helical" evidence="9">
    <location>
        <begin position="302"/>
        <end position="323"/>
    </location>
</feature>
<dbReference type="Proteomes" id="UP001604277">
    <property type="component" value="Unassembled WGS sequence"/>
</dbReference>
<evidence type="ECO:0000256" key="6">
    <source>
        <dbReference type="ARBA" id="ARBA00023098"/>
    </source>
</evidence>
<evidence type="ECO:0000313" key="12">
    <source>
        <dbReference type="Proteomes" id="UP001604277"/>
    </source>
</evidence>
<dbReference type="InterPro" id="IPR032805">
    <property type="entry name" value="Wax_synthase_dom"/>
</dbReference>
<evidence type="ECO:0000256" key="4">
    <source>
        <dbReference type="ARBA" id="ARBA00022692"/>
    </source>
</evidence>
<evidence type="ECO:0000256" key="8">
    <source>
        <dbReference type="ARBA" id="ARBA00023315"/>
    </source>
</evidence>
<dbReference type="GO" id="GO:0016746">
    <property type="term" value="F:acyltransferase activity"/>
    <property type="evidence" value="ECO:0007669"/>
    <property type="project" value="UniProtKB-KW"/>
</dbReference>
<keyword evidence="5 9" id="KW-1133">Transmembrane helix</keyword>
<comment type="subcellular location">
    <subcellularLocation>
        <location evidence="1">Membrane</location>
        <topology evidence="1">Multi-pass membrane protein</topology>
    </subcellularLocation>
</comment>
<name>A0ABD1WIB1_9LAMI</name>
<evidence type="ECO:0000256" key="3">
    <source>
        <dbReference type="ARBA" id="ARBA00022679"/>
    </source>
</evidence>
<keyword evidence="7 9" id="KW-0472">Membrane</keyword>
<keyword evidence="4 9" id="KW-0812">Transmembrane</keyword>
<dbReference type="EMBL" id="JBFOLJ010000003">
    <property type="protein sequence ID" value="KAL2549190.1"/>
    <property type="molecule type" value="Genomic_DNA"/>
</dbReference>
<evidence type="ECO:0000256" key="1">
    <source>
        <dbReference type="ARBA" id="ARBA00004141"/>
    </source>
</evidence>
<evidence type="ECO:0000256" key="5">
    <source>
        <dbReference type="ARBA" id="ARBA00022989"/>
    </source>
</evidence>
<feature type="transmembrane region" description="Helical" evidence="9">
    <location>
        <begin position="19"/>
        <end position="38"/>
    </location>
</feature>
<keyword evidence="6" id="KW-0443">Lipid metabolism</keyword>
<evidence type="ECO:0000256" key="7">
    <source>
        <dbReference type="ARBA" id="ARBA00023136"/>
    </source>
</evidence>
<comment type="caution">
    <text evidence="11">The sequence shown here is derived from an EMBL/GenBank/DDBJ whole genome shotgun (WGS) entry which is preliminary data.</text>
</comment>
<sequence length="381" mass="43763">MEGDTDMIKVLSYWMQGEINNFIIVWLLVLLSLSYCYFSGKILSKGTPRLVAFLPVVFIFLLLPLKLHSMIFVGFTSFFIAWLANFKLLMFAFNKGPLSDPSELSLLAFLAIACLPIKLQNSQTEKAHKSLFNYAVKGLLWALLLKINYDYTDYIHPTIILGMYCVYIYFSLEIGLAITGAMAQALLRTELEPQFNQPYLSTSLHDFWGRRWNLMVSRILRPSIYVPVRSWSVNIVGKKWAALPAIMSTFVVSALIHELIYYYLGRVKPTWEITCFFLLHGAFLTAEIGVKKSTKGRRIHIPRIIATISTIGFTIITAFWLFFPQLLRCKAFERASAEYVAVSAFVKDVLRAYSKQIKQTALYEFPWELFVLKQIIGWMIA</sequence>
<proteinExistence type="inferred from homology"/>
<reference evidence="12" key="1">
    <citation type="submission" date="2024-07" db="EMBL/GenBank/DDBJ databases">
        <title>Two chromosome-level genome assemblies of Korean endemic species Abeliophyllum distichum and Forsythia ovata (Oleaceae).</title>
        <authorList>
            <person name="Jang H."/>
        </authorList>
    </citation>
    <scope>NUCLEOTIDE SEQUENCE [LARGE SCALE GENOMIC DNA]</scope>
</reference>
<comment type="similarity">
    <text evidence="2">Belongs to the wax synthase family.</text>
</comment>
<dbReference type="GO" id="GO:0006629">
    <property type="term" value="P:lipid metabolic process"/>
    <property type="evidence" value="ECO:0007669"/>
    <property type="project" value="UniProtKB-KW"/>
</dbReference>